<comment type="subcellular location">
    <subcellularLocation>
        <location evidence="1">Membrane</location>
        <topology evidence="1">Multi-pass membrane protein</topology>
    </subcellularLocation>
</comment>
<feature type="transmembrane region" description="Helical" evidence="5">
    <location>
        <begin position="154"/>
        <end position="176"/>
    </location>
</feature>
<feature type="non-terminal residue" evidence="7">
    <location>
        <position position="1"/>
    </location>
</feature>
<dbReference type="InterPro" id="IPR037185">
    <property type="entry name" value="EmrE-like"/>
</dbReference>
<keyword evidence="3 5" id="KW-1133">Transmembrane helix</keyword>
<evidence type="ECO:0000313" key="8">
    <source>
        <dbReference type="Proteomes" id="UP001642464"/>
    </source>
</evidence>
<dbReference type="SUPFAM" id="SSF103481">
    <property type="entry name" value="Multidrug resistance efflux transporter EmrE"/>
    <property type="match status" value="1"/>
</dbReference>
<organism evidence="7 8">
    <name type="scientific">Durusdinium trenchii</name>
    <dbReference type="NCBI Taxonomy" id="1381693"/>
    <lineage>
        <taxon>Eukaryota</taxon>
        <taxon>Sar</taxon>
        <taxon>Alveolata</taxon>
        <taxon>Dinophyceae</taxon>
        <taxon>Suessiales</taxon>
        <taxon>Symbiodiniaceae</taxon>
        <taxon>Durusdinium</taxon>
    </lineage>
</organism>
<feature type="transmembrane region" description="Helical" evidence="5">
    <location>
        <begin position="6"/>
        <end position="25"/>
    </location>
</feature>
<evidence type="ECO:0000256" key="4">
    <source>
        <dbReference type="ARBA" id="ARBA00023136"/>
    </source>
</evidence>
<keyword evidence="8" id="KW-1185">Reference proteome</keyword>
<dbReference type="Pfam" id="PF03151">
    <property type="entry name" value="TPT"/>
    <property type="match status" value="1"/>
</dbReference>
<dbReference type="InterPro" id="IPR050186">
    <property type="entry name" value="TPT_transporter"/>
</dbReference>
<gene>
    <name evidence="7" type="ORF">SCF082_LOCUS12361</name>
</gene>
<dbReference type="EMBL" id="CAXAMM010007510">
    <property type="protein sequence ID" value="CAK9014516.1"/>
    <property type="molecule type" value="Genomic_DNA"/>
</dbReference>
<feature type="transmembrane region" description="Helical" evidence="5">
    <location>
        <begin position="204"/>
        <end position="224"/>
    </location>
</feature>
<keyword evidence="2 5" id="KW-0812">Transmembrane</keyword>
<keyword evidence="4 5" id="KW-0472">Membrane</keyword>
<comment type="caution">
    <text evidence="7">The sequence shown here is derived from an EMBL/GenBank/DDBJ whole genome shotgun (WGS) entry which is preliminary data.</text>
</comment>
<proteinExistence type="predicted"/>
<evidence type="ECO:0000256" key="3">
    <source>
        <dbReference type="ARBA" id="ARBA00022989"/>
    </source>
</evidence>
<reference evidence="7 8" key="1">
    <citation type="submission" date="2024-02" db="EMBL/GenBank/DDBJ databases">
        <authorList>
            <person name="Chen Y."/>
            <person name="Shah S."/>
            <person name="Dougan E. K."/>
            <person name="Thang M."/>
            <person name="Chan C."/>
        </authorList>
    </citation>
    <scope>NUCLEOTIDE SEQUENCE [LARGE SCALE GENOMIC DNA]</scope>
</reference>
<feature type="transmembrane region" description="Helical" evidence="5">
    <location>
        <begin position="123"/>
        <end position="142"/>
    </location>
</feature>
<dbReference type="PANTHER" id="PTHR11132">
    <property type="entry name" value="SOLUTE CARRIER FAMILY 35"/>
    <property type="match status" value="1"/>
</dbReference>
<dbReference type="Proteomes" id="UP001642464">
    <property type="component" value="Unassembled WGS sequence"/>
</dbReference>
<feature type="transmembrane region" description="Helical" evidence="5">
    <location>
        <begin position="46"/>
        <end position="67"/>
    </location>
</feature>
<name>A0ABP0JJD0_9DINO</name>
<evidence type="ECO:0000256" key="5">
    <source>
        <dbReference type="SAM" id="Phobius"/>
    </source>
</evidence>
<sequence length="290" mass="31817">VLTEAPLPVVLTLVQFATAAAFGWVMLRLMGWREYVPLPERARPPFLRLTAVYTMGFLFVNCGYVVVNVSLAETLRSAEPLVTVMLAIFVLKTEPVSRLELLALGPIVLGGALSSLGDSSFSLLGLLFVTISNLSFSLRSMYTKQLRQVYNGDAFNVFFHVSTLGLVYLAALLAMLEMVPFACSLSGGWCAPPLRFFFLGNPELLLNAQVVQYFAINGLTYTLYNQTSFYVLSKVRMVTHGVANAFRRVVTILCSVWYFGNPINGTNAFGIFLAILGVVCYAKAKDLASS</sequence>
<feature type="domain" description="Sugar phosphate transporter" evidence="6">
    <location>
        <begin position="1"/>
        <end position="281"/>
    </location>
</feature>
<dbReference type="InterPro" id="IPR004853">
    <property type="entry name" value="Sugar_P_trans_dom"/>
</dbReference>
<accession>A0ABP0JJD0</accession>
<protein>
    <submittedName>
        <fullName evidence="7">Chloroplastic (OsPPT2)</fullName>
    </submittedName>
</protein>
<evidence type="ECO:0000259" key="6">
    <source>
        <dbReference type="Pfam" id="PF03151"/>
    </source>
</evidence>
<evidence type="ECO:0000256" key="1">
    <source>
        <dbReference type="ARBA" id="ARBA00004141"/>
    </source>
</evidence>
<evidence type="ECO:0000313" key="7">
    <source>
        <dbReference type="EMBL" id="CAK9014516.1"/>
    </source>
</evidence>
<evidence type="ECO:0000256" key="2">
    <source>
        <dbReference type="ARBA" id="ARBA00022692"/>
    </source>
</evidence>